<accession>A0A6M5YXB7</accession>
<feature type="region of interest" description="Disordered" evidence="1">
    <location>
        <begin position="334"/>
        <end position="353"/>
    </location>
</feature>
<dbReference type="Proteomes" id="UP000503447">
    <property type="component" value="Chromosome"/>
</dbReference>
<protein>
    <recommendedName>
        <fullName evidence="2">DNA primase/polymerase bifunctional N-terminal domain-containing protein</fullName>
    </recommendedName>
</protein>
<keyword evidence="4" id="KW-1185">Reference proteome</keyword>
<name>A0A6M5YXB7_9BACT</name>
<evidence type="ECO:0000313" key="3">
    <source>
        <dbReference type="EMBL" id="QJW98615.1"/>
    </source>
</evidence>
<feature type="domain" description="DNA primase/polymerase bifunctional N-terminal" evidence="2">
    <location>
        <begin position="16"/>
        <end position="201"/>
    </location>
</feature>
<evidence type="ECO:0000256" key="1">
    <source>
        <dbReference type="SAM" id="MobiDB-lite"/>
    </source>
</evidence>
<dbReference type="SUPFAM" id="SSF52540">
    <property type="entry name" value="P-loop containing nucleoside triphosphate hydrolases"/>
    <property type="match status" value="1"/>
</dbReference>
<sequence length="708" mass="77183">MTLTEALRAGDVLAVARHYRNAGLSVIPVWADGSKAPRVAAWTRYADTPPSEAELVEWFGRGPSGGLGVPGGPASGNLSVLDFETAEIWSEWLARVPASLREHVEACPLARTPGGGAHLYVRLDHPTKGVTLAERPGGTDDRGRPRTRTLIETRAHGGQVLAPGCPPECHPLRRPYTWERAAWVDGGPNHVVPVEVWVEWLELAAGLTQVERKRAEPKPDTRPRGASSADDPGTDFNHRGTWAETGLFAAGWELARDYGDDRGLVRRPGKKVGVSGSLGVCSSAANHWPLFHCFTSSAAPFEPGGNYDRFGVYTRLEHGGDFKAAAHALRERGYGKRDAPDPPLTWGAPPPPDGATGRGFKWASELTAPDRADDWVWEGYLPRGAVTLLSALWKVGKTTLLAHLLKACGQGGTFLGKPLKASKVLYISEEGERHWVRRRDALGLTNKVGFYVQPFPTRPAQAGWLAFVEQLKRDVETHGFDLVVFDTLAKLWPVQEENDAGAVDAALMPLWRVARAGAGILLIHHLRKSGGQEYTGSRGSGALSAFPDILVEMTRFDASDAKDRKRVLRAKGRYEETPDELVIELVGGEYVAVPELSVSPPTDPALIWAPPAERGSVASREEQRIVDVLGTSAQVWLQAEDIRAALRARNWGMRNEDISTHLASLYSRQQVVMRGRLRSKNQPREYALASRSAPGSRGGETNGDEMPT</sequence>
<dbReference type="KEGG" id="ftj:FTUN_6210"/>
<dbReference type="InterPro" id="IPR027417">
    <property type="entry name" value="P-loop_NTPase"/>
</dbReference>
<feature type="compositionally biased region" description="Basic and acidic residues" evidence="1">
    <location>
        <begin position="211"/>
        <end position="223"/>
    </location>
</feature>
<feature type="region of interest" description="Disordered" evidence="1">
    <location>
        <begin position="211"/>
        <end position="238"/>
    </location>
</feature>
<gene>
    <name evidence="3" type="ORF">FTUN_6210</name>
</gene>
<organism evidence="3 4">
    <name type="scientific">Frigoriglobus tundricola</name>
    <dbReference type="NCBI Taxonomy" id="2774151"/>
    <lineage>
        <taxon>Bacteria</taxon>
        <taxon>Pseudomonadati</taxon>
        <taxon>Planctomycetota</taxon>
        <taxon>Planctomycetia</taxon>
        <taxon>Gemmatales</taxon>
        <taxon>Gemmataceae</taxon>
        <taxon>Frigoriglobus</taxon>
    </lineage>
</organism>
<evidence type="ECO:0000259" key="2">
    <source>
        <dbReference type="SMART" id="SM00943"/>
    </source>
</evidence>
<dbReference type="Pfam" id="PF09250">
    <property type="entry name" value="Prim-Pol"/>
    <property type="match status" value="1"/>
</dbReference>
<dbReference type="AlphaFoldDB" id="A0A6M5YXB7"/>
<dbReference type="RefSeq" id="WP_171473751.1">
    <property type="nucleotide sequence ID" value="NZ_CP053452.2"/>
</dbReference>
<dbReference type="EMBL" id="CP053452">
    <property type="protein sequence ID" value="QJW98615.1"/>
    <property type="molecule type" value="Genomic_DNA"/>
</dbReference>
<dbReference type="SUPFAM" id="SSF56747">
    <property type="entry name" value="Prim-pol domain"/>
    <property type="match status" value="1"/>
</dbReference>
<dbReference type="Gene3D" id="3.30.720.160">
    <property type="entry name" value="Bifunctional DNA primase/polymerase, N-terminal"/>
    <property type="match status" value="1"/>
</dbReference>
<dbReference type="Gene3D" id="3.40.50.300">
    <property type="entry name" value="P-loop containing nucleotide triphosphate hydrolases"/>
    <property type="match status" value="1"/>
</dbReference>
<feature type="region of interest" description="Disordered" evidence="1">
    <location>
        <begin position="680"/>
        <end position="708"/>
    </location>
</feature>
<dbReference type="InterPro" id="IPR015330">
    <property type="entry name" value="DNA_primase/pol_bifunc_N"/>
</dbReference>
<proteinExistence type="predicted"/>
<dbReference type="SMART" id="SM00943">
    <property type="entry name" value="Prim-Pol"/>
    <property type="match status" value="1"/>
</dbReference>
<dbReference type="CDD" id="cd04859">
    <property type="entry name" value="Prim_Pol"/>
    <property type="match status" value="1"/>
</dbReference>
<evidence type="ECO:0000313" key="4">
    <source>
        <dbReference type="Proteomes" id="UP000503447"/>
    </source>
</evidence>
<reference evidence="4" key="1">
    <citation type="submission" date="2020-05" db="EMBL/GenBank/DDBJ databases">
        <title>Frigoriglobus tundricola gen. nov., sp. nov., a psychrotolerant cellulolytic planctomycete of the family Gemmataceae with two divergent copies of 16S rRNA gene.</title>
        <authorList>
            <person name="Kulichevskaya I.S."/>
            <person name="Ivanova A.A."/>
            <person name="Naumoff D.G."/>
            <person name="Beletsky A.V."/>
            <person name="Rijpstra W.I.C."/>
            <person name="Sinninghe Damste J.S."/>
            <person name="Mardanov A.V."/>
            <person name="Ravin N.V."/>
            <person name="Dedysh S.N."/>
        </authorList>
    </citation>
    <scope>NUCLEOTIDE SEQUENCE [LARGE SCALE GENOMIC DNA]</scope>
    <source>
        <strain evidence="4">PL17</strain>
    </source>
</reference>
<dbReference type="Pfam" id="PF13481">
    <property type="entry name" value="AAA_25"/>
    <property type="match status" value="1"/>
</dbReference>